<gene>
    <name evidence="10" type="ORF">PC9H_001557</name>
</gene>
<evidence type="ECO:0000256" key="2">
    <source>
        <dbReference type="ARBA" id="ARBA00005179"/>
    </source>
</evidence>
<reference evidence="10" key="1">
    <citation type="submission" date="2019-07" db="EMBL/GenBank/DDBJ databases">
        <authorList>
            <person name="Palmer J.M."/>
        </authorList>
    </citation>
    <scope>NUCLEOTIDE SEQUENCE</scope>
    <source>
        <strain evidence="10">PC9</strain>
    </source>
</reference>
<dbReference type="InterPro" id="IPR036396">
    <property type="entry name" value="Cyt_P450_sf"/>
</dbReference>
<keyword evidence="6" id="KW-0560">Oxidoreductase</keyword>
<dbReference type="GeneID" id="59371398"/>
<evidence type="ECO:0000256" key="7">
    <source>
        <dbReference type="ARBA" id="ARBA00023004"/>
    </source>
</evidence>
<dbReference type="PANTHER" id="PTHR46300:SF5">
    <property type="entry name" value="CYTOCHROME P450"/>
    <property type="match status" value="1"/>
</dbReference>
<comment type="similarity">
    <text evidence="3">Belongs to the cytochrome P450 family.</text>
</comment>
<keyword evidence="5 9" id="KW-0479">Metal-binding</keyword>
<evidence type="ECO:0000256" key="9">
    <source>
        <dbReference type="PIRSR" id="PIRSR602401-1"/>
    </source>
</evidence>
<dbReference type="Pfam" id="PF00067">
    <property type="entry name" value="p450"/>
    <property type="match status" value="1"/>
</dbReference>
<evidence type="ECO:0000313" key="10">
    <source>
        <dbReference type="EMBL" id="KAF7441208.1"/>
    </source>
</evidence>
<dbReference type="Gene3D" id="1.10.630.10">
    <property type="entry name" value="Cytochrome P450"/>
    <property type="match status" value="1"/>
</dbReference>
<dbReference type="AlphaFoldDB" id="A0A8H7A3C3"/>
<dbReference type="RefSeq" id="XP_036637052.1">
    <property type="nucleotide sequence ID" value="XM_036771207.1"/>
</dbReference>
<dbReference type="OrthoDB" id="2789670at2759"/>
<feature type="binding site" description="axial binding residue" evidence="9">
    <location>
        <position position="221"/>
    </location>
    <ligand>
        <name>heme</name>
        <dbReference type="ChEBI" id="CHEBI:30413"/>
    </ligand>
    <ligandPart>
        <name>Fe</name>
        <dbReference type="ChEBI" id="CHEBI:18248"/>
    </ligandPart>
</feature>
<name>A0A8H7A3C3_PLEOS</name>
<evidence type="ECO:0000313" key="11">
    <source>
        <dbReference type="Proteomes" id="UP000623687"/>
    </source>
</evidence>
<keyword evidence="8" id="KW-0503">Monooxygenase</keyword>
<dbReference type="InterPro" id="IPR050364">
    <property type="entry name" value="Cytochrome_P450_fung"/>
</dbReference>
<dbReference type="SUPFAM" id="SSF48264">
    <property type="entry name" value="Cytochrome P450"/>
    <property type="match status" value="1"/>
</dbReference>
<evidence type="ECO:0008006" key="12">
    <source>
        <dbReference type="Google" id="ProtNLM"/>
    </source>
</evidence>
<evidence type="ECO:0000256" key="1">
    <source>
        <dbReference type="ARBA" id="ARBA00001971"/>
    </source>
</evidence>
<accession>A0A8H7A3C3</accession>
<dbReference type="VEuPathDB" id="FungiDB:PC9H_001557"/>
<dbReference type="Proteomes" id="UP000623687">
    <property type="component" value="Unassembled WGS sequence"/>
</dbReference>
<evidence type="ECO:0000256" key="3">
    <source>
        <dbReference type="ARBA" id="ARBA00010617"/>
    </source>
</evidence>
<dbReference type="GO" id="GO:0005506">
    <property type="term" value="F:iron ion binding"/>
    <property type="evidence" value="ECO:0007669"/>
    <property type="project" value="InterPro"/>
</dbReference>
<comment type="caution">
    <text evidence="10">The sequence shown here is derived from an EMBL/GenBank/DDBJ whole genome shotgun (WGS) entry which is preliminary data.</text>
</comment>
<evidence type="ECO:0000256" key="6">
    <source>
        <dbReference type="ARBA" id="ARBA00023002"/>
    </source>
</evidence>
<keyword evidence="4 9" id="KW-0349">Heme</keyword>
<dbReference type="InterPro" id="IPR002401">
    <property type="entry name" value="Cyt_P450_E_grp-I"/>
</dbReference>
<dbReference type="GO" id="GO:0004497">
    <property type="term" value="F:monooxygenase activity"/>
    <property type="evidence" value="ECO:0007669"/>
    <property type="project" value="UniProtKB-KW"/>
</dbReference>
<dbReference type="GO" id="GO:0020037">
    <property type="term" value="F:heme binding"/>
    <property type="evidence" value="ECO:0007669"/>
    <property type="project" value="InterPro"/>
</dbReference>
<evidence type="ECO:0000256" key="5">
    <source>
        <dbReference type="ARBA" id="ARBA00022723"/>
    </source>
</evidence>
<dbReference type="PANTHER" id="PTHR46300">
    <property type="entry name" value="P450, PUTATIVE (EUROFUNG)-RELATED-RELATED"/>
    <property type="match status" value="1"/>
</dbReference>
<keyword evidence="11" id="KW-1185">Reference proteome</keyword>
<sequence>MVDFFSILHHFPSWFPGTYYYNFARERRWSIDNLYSQPYEHAQGSAWPSFLLKQLEAVSGRTLTDEEVSDIKGSAAVIFGAGAETTWTSLETFLLALLHYPEVQKKGQEEIDRLVGSDQLPTFDDYDALPYVGCVTQEILRWRPTVPIGLPHRLMEDDIYKGMFIPKGSVVFANALGMALDENIYAEPTKFNPDRFLPKSGGGNEEPYLGATFGFGQSRICPGRHLATASIWIAVATLFATVDITKAKDENGDEILPEIHFQTGLTRQANL</sequence>
<evidence type="ECO:0000256" key="8">
    <source>
        <dbReference type="ARBA" id="ARBA00023033"/>
    </source>
</evidence>
<dbReference type="InterPro" id="IPR001128">
    <property type="entry name" value="Cyt_P450"/>
</dbReference>
<dbReference type="EMBL" id="JACETU010000001">
    <property type="protein sequence ID" value="KAF7441208.1"/>
    <property type="molecule type" value="Genomic_DNA"/>
</dbReference>
<dbReference type="PRINTS" id="PR00463">
    <property type="entry name" value="EP450I"/>
</dbReference>
<comment type="cofactor">
    <cofactor evidence="1 9">
        <name>heme</name>
        <dbReference type="ChEBI" id="CHEBI:30413"/>
    </cofactor>
</comment>
<proteinExistence type="inferred from homology"/>
<evidence type="ECO:0000256" key="4">
    <source>
        <dbReference type="ARBA" id="ARBA00022617"/>
    </source>
</evidence>
<comment type="pathway">
    <text evidence="2">Secondary metabolite biosynthesis.</text>
</comment>
<keyword evidence="7 9" id="KW-0408">Iron</keyword>
<dbReference type="GO" id="GO:0016705">
    <property type="term" value="F:oxidoreductase activity, acting on paired donors, with incorporation or reduction of molecular oxygen"/>
    <property type="evidence" value="ECO:0007669"/>
    <property type="project" value="InterPro"/>
</dbReference>
<organism evidence="10 11">
    <name type="scientific">Pleurotus ostreatus</name>
    <name type="common">Oyster mushroom</name>
    <name type="synonym">White-rot fungus</name>
    <dbReference type="NCBI Taxonomy" id="5322"/>
    <lineage>
        <taxon>Eukaryota</taxon>
        <taxon>Fungi</taxon>
        <taxon>Dikarya</taxon>
        <taxon>Basidiomycota</taxon>
        <taxon>Agaricomycotina</taxon>
        <taxon>Agaricomycetes</taxon>
        <taxon>Agaricomycetidae</taxon>
        <taxon>Agaricales</taxon>
        <taxon>Pleurotineae</taxon>
        <taxon>Pleurotaceae</taxon>
        <taxon>Pleurotus</taxon>
    </lineage>
</organism>
<protein>
    <recommendedName>
        <fullName evidence="12">Cytochrome P450</fullName>
    </recommendedName>
</protein>